<reference evidence="6 7" key="1">
    <citation type="journal article" date="2018" name="Front. Microbiol.">
        <title>Genome-Wide Analysis of Corynespora cassiicola Leaf Fall Disease Putative Effectors.</title>
        <authorList>
            <person name="Lopez D."/>
            <person name="Ribeiro S."/>
            <person name="Label P."/>
            <person name="Fumanal B."/>
            <person name="Venisse J.S."/>
            <person name="Kohler A."/>
            <person name="de Oliveira R.R."/>
            <person name="Labutti K."/>
            <person name="Lipzen A."/>
            <person name="Lail K."/>
            <person name="Bauer D."/>
            <person name="Ohm R.A."/>
            <person name="Barry K.W."/>
            <person name="Spatafora J."/>
            <person name="Grigoriev I.V."/>
            <person name="Martin F.M."/>
            <person name="Pujade-Renaud V."/>
        </authorList>
    </citation>
    <scope>NUCLEOTIDE SEQUENCE [LARGE SCALE GENOMIC DNA]</scope>
    <source>
        <strain evidence="6 7">Philippines</strain>
    </source>
</reference>
<dbReference type="GO" id="GO:0006508">
    <property type="term" value="P:proteolysis"/>
    <property type="evidence" value="ECO:0007669"/>
    <property type="project" value="UniProtKB-KW"/>
</dbReference>
<feature type="domain" description="Ubiquitin-like protease family profile" evidence="5">
    <location>
        <begin position="29"/>
        <end position="301"/>
    </location>
</feature>
<evidence type="ECO:0000313" key="7">
    <source>
        <dbReference type="Proteomes" id="UP000240883"/>
    </source>
</evidence>
<dbReference type="AlphaFoldDB" id="A0A2T2NVI2"/>
<gene>
    <name evidence="6" type="ORF">BS50DRAFT_586747</name>
</gene>
<dbReference type="GO" id="GO:0019783">
    <property type="term" value="F:ubiquitin-like protein peptidase activity"/>
    <property type="evidence" value="ECO:0007669"/>
    <property type="project" value="UniProtKB-ARBA"/>
</dbReference>
<dbReference type="PROSITE" id="PS50600">
    <property type="entry name" value="ULP_PROTEASE"/>
    <property type="match status" value="1"/>
</dbReference>
<dbReference type="InterPro" id="IPR038765">
    <property type="entry name" value="Papain-like_cys_pep_sf"/>
</dbReference>
<dbReference type="InterPro" id="IPR003653">
    <property type="entry name" value="Peptidase_C48_C"/>
</dbReference>
<feature type="region of interest" description="Disordered" evidence="4">
    <location>
        <begin position="106"/>
        <end position="153"/>
    </location>
</feature>
<evidence type="ECO:0000259" key="5">
    <source>
        <dbReference type="PROSITE" id="PS50600"/>
    </source>
</evidence>
<evidence type="ECO:0000313" key="6">
    <source>
        <dbReference type="EMBL" id="PSN69442.1"/>
    </source>
</evidence>
<evidence type="ECO:0000256" key="1">
    <source>
        <dbReference type="ARBA" id="ARBA00005234"/>
    </source>
</evidence>
<proteinExistence type="inferred from homology"/>
<keyword evidence="7" id="KW-1185">Reference proteome</keyword>
<organism evidence="6 7">
    <name type="scientific">Corynespora cassiicola Philippines</name>
    <dbReference type="NCBI Taxonomy" id="1448308"/>
    <lineage>
        <taxon>Eukaryota</taxon>
        <taxon>Fungi</taxon>
        <taxon>Dikarya</taxon>
        <taxon>Ascomycota</taxon>
        <taxon>Pezizomycotina</taxon>
        <taxon>Dothideomycetes</taxon>
        <taxon>Pleosporomycetidae</taxon>
        <taxon>Pleosporales</taxon>
        <taxon>Corynesporascaceae</taxon>
        <taxon>Corynespora</taxon>
    </lineage>
</organism>
<evidence type="ECO:0000256" key="2">
    <source>
        <dbReference type="ARBA" id="ARBA00022670"/>
    </source>
</evidence>
<evidence type="ECO:0000256" key="4">
    <source>
        <dbReference type="SAM" id="MobiDB-lite"/>
    </source>
</evidence>
<dbReference type="Proteomes" id="UP000240883">
    <property type="component" value="Unassembled WGS sequence"/>
</dbReference>
<keyword evidence="3" id="KW-0378">Hydrolase</keyword>
<sequence>MTRQEAFILPKDLSNPGQSGTIGTERTIGVLECEDIGMLNLKQLCDFVQAEHSVTSFMTDDMVNFMLRLHSIKNRFKENTMCILTANDEFILYRIAIGREAHGRLAGQRREEHGDIEVSDSDDTPINISKTRKAAESSMQEINQTESHDRKKKRCPVRDDDFKYLRDKHPQILGMLEGKRLVFIPVNDGYQIIHLAGFSHSHSEGGSGMHWSLIFVDIDKKRTRYFDGLTDMNTGPSGEPKLTGLELNGEVAGKVLCGFDTIMGYRNGGFDARTVEWLPHQIQENAARDCGACGPYMLFYFIDLILHLELLQKDLDPRDLFTRAKKNRTFWKGYEICSRL</sequence>
<keyword evidence="2" id="KW-0645">Protease</keyword>
<feature type="compositionally biased region" description="Basic and acidic residues" evidence="4">
    <location>
        <begin position="106"/>
        <end position="116"/>
    </location>
</feature>
<accession>A0A2T2NVI2</accession>
<evidence type="ECO:0000256" key="3">
    <source>
        <dbReference type="ARBA" id="ARBA00022801"/>
    </source>
</evidence>
<dbReference type="EMBL" id="KZ678133">
    <property type="protein sequence ID" value="PSN69442.1"/>
    <property type="molecule type" value="Genomic_DNA"/>
</dbReference>
<dbReference type="Gene3D" id="3.40.395.10">
    <property type="entry name" value="Adenoviral Proteinase, Chain A"/>
    <property type="match status" value="1"/>
</dbReference>
<dbReference type="OrthoDB" id="3800703at2759"/>
<comment type="similarity">
    <text evidence="1">Belongs to the peptidase C48 family.</text>
</comment>
<name>A0A2T2NVI2_CORCC</name>
<dbReference type="SUPFAM" id="SSF54001">
    <property type="entry name" value="Cysteine proteinases"/>
    <property type="match status" value="1"/>
</dbReference>
<dbReference type="GO" id="GO:0008234">
    <property type="term" value="F:cysteine-type peptidase activity"/>
    <property type="evidence" value="ECO:0007669"/>
    <property type="project" value="InterPro"/>
</dbReference>
<protein>
    <recommendedName>
        <fullName evidence="5">Ubiquitin-like protease family profile domain-containing protein</fullName>
    </recommendedName>
</protein>